<comment type="caution">
    <text evidence="1">The sequence shown here is derived from an EMBL/GenBank/DDBJ whole genome shotgun (WGS) entry which is preliminary data.</text>
</comment>
<reference evidence="1" key="1">
    <citation type="journal article" date="2014" name="Front. Microbiol.">
        <title>High frequency of phylogenetically diverse reductive dehalogenase-homologous genes in deep subseafloor sedimentary metagenomes.</title>
        <authorList>
            <person name="Kawai M."/>
            <person name="Futagami T."/>
            <person name="Toyoda A."/>
            <person name="Takaki Y."/>
            <person name="Nishi S."/>
            <person name="Hori S."/>
            <person name="Arai W."/>
            <person name="Tsubouchi T."/>
            <person name="Morono Y."/>
            <person name="Uchiyama I."/>
            <person name="Ito T."/>
            <person name="Fujiyama A."/>
            <person name="Inagaki F."/>
            <person name="Takami H."/>
        </authorList>
    </citation>
    <scope>NUCLEOTIDE SEQUENCE</scope>
    <source>
        <strain evidence="1">Expedition CK06-06</strain>
    </source>
</reference>
<dbReference type="EMBL" id="BARS01025328">
    <property type="protein sequence ID" value="GAG02889.1"/>
    <property type="molecule type" value="Genomic_DNA"/>
</dbReference>
<dbReference type="AlphaFoldDB" id="X0UAN5"/>
<sequence length="58" mass="6735">MNSAAIFEFLSQKGADREAIAAGLWVTEEYRRRAGRVLMLTVAVVSDLHQWRIQRLFR</sequence>
<protein>
    <submittedName>
        <fullName evidence="1">Uncharacterized protein</fullName>
    </submittedName>
</protein>
<organism evidence="1">
    <name type="scientific">marine sediment metagenome</name>
    <dbReference type="NCBI Taxonomy" id="412755"/>
    <lineage>
        <taxon>unclassified sequences</taxon>
        <taxon>metagenomes</taxon>
        <taxon>ecological metagenomes</taxon>
    </lineage>
</organism>
<gene>
    <name evidence="1" type="ORF">S01H1_40043</name>
</gene>
<proteinExistence type="predicted"/>
<evidence type="ECO:0000313" key="1">
    <source>
        <dbReference type="EMBL" id="GAG02889.1"/>
    </source>
</evidence>
<name>X0UAN5_9ZZZZ</name>
<accession>X0UAN5</accession>